<proteinExistence type="predicted"/>
<dbReference type="RefSeq" id="WP_105743322.1">
    <property type="nucleotide sequence ID" value="NZ_PVBR01000014.1"/>
</dbReference>
<feature type="region of interest" description="Disordered" evidence="1">
    <location>
        <begin position="167"/>
        <end position="191"/>
    </location>
</feature>
<evidence type="ECO:0000313" key="4">
    <source>
        <dbReference type="Proteomes" id="UP000239434"/>
    </source>
</evidence>
<keyword evidence="2" id="KW-0732">Signal</keyword>
<name>A0A2S9INF3_9HYPH</name>
<evidence type="ECO:0000256" key="2">
    <source>
        <dbReference type="SAM" id="SignalP"/>
    </source>
</evidence>
<reference evidence="3 4" key="1">
    <citation type="submission" date="2018-02" db="EMBL/GenBank/DDBJ databases">
        <title>The draft genome of Phyllobacterium sp. 1N-3.</title>
        <authorList>
            <person name="Liu L."/>
            <person name="Li L."/>
            <person name="Zhang X."/>
            <person name="Wang T."/>
            <person name="Liang L."/>
        </authorList>
    </citation>
    <scope>NUCLEOTIDE SEQUENCE [LARGE SCALE GENOMIC DNA]</scope>
    <source>
        <strain evidence="3 4">1N-3</strain>
    </source>
</reference>
<accession>A0A2S9INF3</accession>
<dbReference type="EMBL" id="PVBR01000014">
    <property type="protein sequence ID" value="PRD42054.1"/>
    <property type="molecule type" value="Genomic_DNA"/>
</dbReference>
<sequence length="191" mass="21004">MAKRINAGISQVPALRFAAILFMALQYPVLAQETPAPDAQNNSAVQEEAAGPLSGYLDDRSSPEALIRSYYNAVNRQEYARAYGYYSEEGREPDFEKYAKGYENTKSVTVALGRTEPEGAAGSIYWSLPLAVKSISNDGKEEVFTGCYTIRMANPAMQEIPPYQPMSIMTGSLTPSQKPLEESVPERCETP</sequence>
<feature type="compositionally biased region" description="Polar residues" evidence="1">
    <location>
        <begin position="167"/>
        <end position="177"/>
    </location>
</feature>
<feature type="chain" id="PRO_5015553633" evidence="2">
    <location>
        <begin position="32"/>
        <end position="191"/>
    </location>
</feature>
<evidence type="ECO:0000256" key="1">
    <source>
        <dbReference type="SAM" id="MobiDB-lite"/>
    </source>
</evidence>
<dbReference type="AlphaFoldDB" id="A0A2S9INF3"/>
<dbReference type="Proteomes" id="UP000239434">
    <property type="component" value="Unassembled WGS sequence"/>
</dbReference>
<evidence type="ECO:0000313" key="3">
    <source>
        <dbReference type="EMBL" id="PRD42054.1"/>
    </source>
</evidence>
<comment type="caution">
    <text evidence="3">The sequence shown here is derived from an EMBL/GenBank/DDBJ whole genome shotgun (WGS) entry which is preliminary data.</text>
</comment>
<gene>
    <name evidence="3" type="ORF">C5748_18015</name>
</gene>
<protein>
    <submittedName>
        <fullName evidence="3">Uncharacterized protein</fullName>
    </submittedName>
</protein>
<keyword evidence="4" id="KW-1185">Reference proteome</keyword>
<feature type="signal peptide" evidence="2">
    <location>
        <begin position="1"/>
        <end position="31"/>
    </location>
</feature>
<organism evidence="3 4">
    <name type="scientific">Phyllobacterium phragmitis</name>
    <dbReference type="NCBI Taxonomy" id="2670329"/>
    <lineage>
        <taxon>Bacteria</taxon>
        <taxon>Pseudomonadati</taxon>
        <taxon>Pseudomonadota</taxon>
        <taxon>Alphaproteobacteria</taxon>
        <taxon>Hyphomicrobiales</taxon>
        <taxon>Phyllobacteriaceae</taxon>
        <taxon>Phyllobacterium</taxon>
    </lineage>
</organism>
<feature type="compositionally biased region" description="Basic and acidic residues" evidence="1">
    <location>
        <begin position="179"/>
        <end position="191"/>
    </location>
</feature>